<dbReference type="GO" id="GO:0003887">
    <property type="term" value="F:DNA-directed DNA polymerase activity"/>
    <property type="evidence" value="ECO:0007669"/>
    <property type="project" value="UniProtKB-EC"/>
</dbReference>
<dbReference type="Pfam" id="PF13177">
    <property type="entry name" value="DNA_pol3_delta2"/>
    <property type="match status" value="1"/>
</dbReference>
<dbReference type="NCBIfam" id="NF005926">
    <property type="entry name" value="PRK07940.1"/>
    <property type="match status" value="1"/>
</dbReference>
<dbReference type="GO" id="GO:0006261">
    <property type="term" value="P:DNA-templated DNA replication"/>
    <property type="evidence" value="ECO:0007669"/>
    <property type="project" value="TreeGrafter"/>
</dbReference>
<dbReference type="Proteomes" id="UP000429644">
    <property type="component" value="Unassembled WGS sequence"/>
</dbReference>
<evidence type="ECO:0000313" key="2">
    <source>
        <dbReference type="EMBL" id="MPV89857.1"/>
    </source>
</evidence>
<gene>
    <name evidence="2" type="ORF">GB882_14370</name>
</gene>
<keyword evidence="2" id="KW-0548">Nucleotidyltransferase</keyword>
<organism evidence="2 3">
    <name type="scientific">Georgenia ruanii</name>
    <dbReference type="NCBI Taxonomy" id="348442"/>
    <lineage>
        <taxon>Bacteria</taxon>
        <taxon>Bacillati</taxon>
        <taxon>Actinomycetota</taxon>
        <taxon>Actinomycetes</taxon>
        <taxon>Micrococcales</taxon>
        <taxon>Bogoriellaceae</taxon>
        <taxon>Georgenia</taxon>
    </lineage>
</organism>
<comment type="caution">
    <text evidence="2">The sequence shown here is derived from an EMBL/GenBank/DDBJ whole genome shotgun (WGS) entry which is preliminary data.</text>
</comment>
<name>A0A7J9UYZ0_9MICO</name>
<dbReference type="AlphaFoldDB" id="A0A7J9UYZ0"/>
<dbReference type="PANTHER" id="PTHR11669:SF8">
    <property type="entry name" value="DNA POLYMERASE III SUBUNIT DELTA"/>
    <property type="match status" value="1"/>
</dbReference>
<evidence type="ECO:0000259" key="1">
    <source>
        <dbReference type="SMART" id="SM00382"/>
    </source>
</evidence>
<dbReference type="EMBL" id="WHPD01003101">
    <property type="protein sequence ID" value="MPV89857.1"/>
    <property type="molecule type" value="Genomic_DNA"/>
</dbReference>
<proteinExistence type="predicted"/>
<evidence type="ECO:0000313" key="3">
    <source>
        <dbReference type="Proteomes" id="UP000429644"/>
    </source>
</evidence>
<dbReference type="SUPFAM" id="SSF52540">
    <property type="entry name" value="P-loop containing nucleoside triphosphate hydrolases"/>
    <property type="match status" value="1"/>
</dbReference>
<protein>
    <submittedName>
        <fullName evidence="2">DNA polymerase III subunit delta</fullName>
        <ecNumber evidence="2">2.7.7.7</ecNumber>
    </submittedName>
</protein>
<dbReference type="RefSeq" id="WP_152232615.1">
    <property type="nucleotide sequence ID" value="NZ_BAAAOT010000046.1"/>
</dbReference>
<dbReference type="SMART" id="SM00382">
    <property type="entry name" value="AAA"/>
    <property type="match status" value="1"/>
</dbReference>
<dbReference type="InterPro" id="IPR050238">
    <property type="entry name" value="DNA_Rep/Repair_Clamp_Loader"/>
</dbReference>
<dbReference type="OrthoDB" id="9809531at2"/>
<sequence>MSVWDEVVGQDQVVATLRAAVDASRAATDETAARAMTHAWLITGPPGSGRSVAARAFAAALQCTDPDEPGCGRCQACTTALAGTHADVALVGTEKVVFSIDEIRPLVSQAQRSPSQGHWRVMLMEDADRMVERTSNVLLKAIEEPPPRTVWLLCAPSPEDVLTTIRSRCRAVHLRVPDPRAVADLLVRRDGVDQQVALTAARVAQSHVGLARRLARDPEARERRRQLLAVPTAIRGVGDAVLAAAQLIDLSAADAKAATEERDATEKAALLRTLGAEAGARLPPALRAQVKQLEEDQKRRATRAQRDVLDRAMVDLLALYRDVLVVQLGADVELVNADAAEQVRRLAADSTPEQTVRRMDAVGVARERLAGNVAPLLAMEAMMIALRPQA</sequence>
<keyword evidence="2" id="KW-0808">Transferase</keyword>
<feature type="domain" description="AAA+ ATPase" evidence="1">
    <location>
        <begin position="36"/>
        <end position="177"/>
    </location>
</feature>
<dbReference type="InterPro" id="IPR003593">
    <property type="entry name" value="AAA+_ATPase"/>
</dbReference>
<dbReference type="PANTHER" id="PTHR11669">
    <property type="entry name" value="REPLICATION FACTOR C / DNA POLYMERASE III GAMMA-TAU SUBUNIT"/>
    <property type="match status" value="1"/>
</dbReference>
<dbReference type="Gene3D" id="3.40.50.300">
    <property type="entry name" value="P-loop containing nucleotide triphosphate hydrolases"/>
    <property type="match status" value="1"/>
</dbReference>
<dbReference type="EC" id="2.7.7.7" evidence="2"/>
<keyword evidence="3" id="KW-1185">Reference proteome</keyword>
<dbReference type="InterPro" id="IPR027417">
    <property type="entry name" value="P-loop_NTPase"/>
</dbReference>
<reference evidence="2 3" key="1">
    <citation type="submission" date="2019-10" db="EMBL/GenBank/DDBJ databases">
        <title>Georgenia wutianyii sp. nov. and Georgenia yuyongxinii sp. nov. isolated from plateau pika (Ochotona curzoniae) in the Qinghai-Tibet plateau of China.</title>
        <authorList>
            <person name="Tian Z."/>
        </authorList>
    </citation>
    <scope>NUCLEOTIDE SEQUENCE [LARGE SCALE GENOMIC DNA]</scope>
    <source>
        <strain evidence="2 3">JCM 15130</strain>
    </source>
</reference>
<accession>A0A7J9UYZ0</accession>